<evidence type="ECO:0000259" key="7">
    <source>
        <dbReference type="PROSITE" id="PS51093"/>
    </source>
</evidence>
<comment type="subcellular location">
    <subcellularLocation>
        <location evidence="1">Cytoplasm</location>
    </subcellularLocation>
</comment>
<dbReference type="EMBL" id="PGFE01000001">
    <property type="protein sequence ID" value="PJJ76827.1"/>
    <property type="molecule type" value="Genomic_DNA"/>
</dbReference>
<keyword evidence="9" id="KW-1185">Reference proteome</keyword>
<gene>
    <name evidence="8" type="ORF">CLV28_0031</name>
</gene>
<dbReference type="PANTHER" id="PTHR45008">
    <property type="entry name" value="PTS SYSTEM GLUCOSE-SPECIFIC EIIA COMPONENT"/>
    <property type="match status" value="1"/>
</dbReference>
<dbReference type="PANTHER" id="PTHR45008:SF1">
    <property type="entry name" value="PTS SYSTEM GLUCOSE-SPECIFIC EIIA COMPONENT"/>
    <property type="match status" value="1"/>
</dbReference>
<sequence length="154" mass="15550">MTAPLTVLAPVTGVVVALAEVDDPVFSAELVGPGLAIEPVRGPVSEVLAPVAGRIAKMHAHAFVVQGEDGRAVLVHLGINTVQLEGEGFTLHAAEGDDVALGQVLVSWDPAAVEAGGRSPVVPVVGLDAGPDHIARLVEPGDEVAAGTPLITWG</sequence>
<dbReference type="SUPFAM" id="SSF51261">
    <property type="entry name" value="Duplicated hybrid motif"/>
    <property type="match status" value="1"/>
</dbReference>
<dbReference type="InterPro" id="IPR001127">
    <property type="entry name" value="PTS_EIIA_1_perm"/>
</dbReference>
<dbReference type="GO" id="GO:0016301">
    <property type="term" value="F:kinase activity"/>
    <property type="evidence" value="ECO:0007669"/>
    <property type="project" value="UniProtKB-KW"/>
</dbReference>
<feature type="domain" description="PTS EIIA type-1" evidence="7">
    <location>
        <begin position="23"/>
        <end position="128"/>
    </location>
</feature>
<keyword evidence="6" id="KW-0418">Kinase</keyword>
<evidence type="ECO:0000256" key="5">
    <source>
        <dbReference type="ARBA" id="ARBA00022683"/>
    </source>
</evidence>
<dbReference type="GO" id="GO:0005737">
    <property type="term" value="C:cytoplasm"/>
    <property type="evidence" value="ECO:0007669"/>
    <property type="project" value="UniProtKB-SubCell"/>
</dbReference>
<dbReference type="GO" id="GO:0009401">
    <property type="term" value="P:phosphoenolpyruvate-dependent sugar phosphotransferase system"/>
    <property type="evidence" value="ECO:0007669"/>
    <property type="project" value="UniProtKB-KW"/>
</dbReference>
<dbReference type="NCBIfam" id="TIGR00830">
    <property type="entry name" value="PTBA"/>
    <property type="match status" value="1"/>
</dbReference>
<evidence type="ECO:0000256" key="4">
    <source>
        <dbReference type="ARBA" id="ARBA00022679"/>
    </source>
</evidence>
<dbReference type="Pfam" id="PF00358">
    <property type="entry name" value="PTS_EIIA_1"/>
    <property type="match status" value="1"/>
</dbReference>
<dbReference type="AlphaFoldDB" id="A0A2M9CY59"/>
<evidence type="ECO:0000256" key="3">
    <source>
        <dbReference type="ARBA" id="ARBA00022597"/>
    </source>
</evidence>
<protein>
    <submittedName>
        <fullName evidence="8">PTS system N-acetylglucosamine-specific IIA component</fullName>
    </submittedName>
</protein>
<dbReference type="InterPro" id="IPR011055">
    <property type="entry name" value="Dup_hybrid_motif"/>
</dbReference>
<evidence type="ECO:0000256" key="2">
    <source>
        <dbReference type="ARBA" id="ARBA00022448"/>
    </source>
</evidence>
<organism evidence="8 9">
    <name type="scientific">Sediminihabitans luteus</name>
    <dbReference type="NCBI Taxonomy" id="1138585"/>
    <lineage>
        <taxon>Bacteria</taxon>
        <taxon>Bacillati</taxon>
        <taxon>Actinomycetota</taxon>
        <taxon>Actinomycetes</taxon>
        <taxon>Micrococcales</taxon>
        <taxon>Cellulomonadaceae</taxon>
        <taxon>Sediminihabitans</taxon>
    </lineage>
</organism>
<keyword evidence="3" id="KW-0762">Sugar transport</keyword>
<dbReference type="Proteomes" id="UP000231693">
    <property type="component" value="Unassembled WGS sequence"/>
</dbReference>
<dbReference type="InterPro" id="IPR050890">
    <property type="entry name" value="PTS_EIIA_component"/>
</dbReference>
<evidence type="ECO:0000313" key="9">
    <source>
        <dbReference type="Proteomes" id="UP000231693"/>
    </source>
</evidence>
<dbReference type="PROSITE" id="PS51093">
    <property type="entry name" value="PTS_EIIA_TYPE_1"/>
    <property type="match status" value="1"/>
</dbReference>
<accession>A0A2M9CY59</accession>
<dbReference type="Gene3D" id="2.70.70.10">
    <property type="entry name" value="Glucose Permease (Domain IIA)"/>
    <property type="match status" value="1"/>
</dbReference>
<name>A0A2M9CY59_9CELL</name>
<dbReference type="PROSITE" id="PS00371">
    <property type="entry name" value="PTS_EIIA_TYPE_1_HIS"/>
    <property type="match status" value="1"/>
</dbReference>
<evidence type="ECO:0000256" key="6">
    <source>
        <dbReference type="ARBA" id="ARBA00022777"/>
    </source>
</evidence>
<reference evidence="8 9" key="1">
    <citation type="submission" date="2017-11" db="EMBL/GenBank/DDBJ databases">
        <title>Genomic Encyclopedia of Archaeal and Bacterial Type Strains, Phase II (KMG-II): From Individual Species to Whole Genera.</title>
        <authorList>
            <person name="Goeker M."/>
        </authorList>
    </citation>
    <scope>NUCLEOTIDE SEQUENCE [LARGE SCALE GENOMIC DNA]</scope>
    <source>
        <strain evidence="8 9">DSM 25478</strain>
    </source>
</reference>
<keyword evidence="5" id="KW-0598">Phosphotransferase system</keyword>
<evidence type="ECO:0000256" key="1">
    <source>
        <dbReference type="ARBA" id="ARBA00004496"/>
    </source>
</evidence>
<evidence type="ECO:0000313" key="8">
    <source>
        <dbReference type="EMBL" id="PJJ76827.1"/>
    </source>
</evidence>
<keyword evidence="2" id="KW-0813">Transport</keyword>
<dbReference type="RefSeq" id="WP_203968265.1">
    <property type="nucleotide sequence ID" value="NZ_BOOX01000015.1"/>
</dbReference>
<comment type="caution">
    <text evidence="8">The sequence shown here is derived from an EMBL/GenBank/DDBJ whole genome shotgun (WGS) entry which is preliminary data.</text>
</comment>
<proteinExistence type="predicted"/>
<keyword evidence="4" id="KW-0808">Transferase</keyword>